<dbReference type="AlphaFoldDB" id="A0A1U7T223"/>
<gene>
    <name evidence="4" type="primary">CUNH19orf44</name>
</gene>
<feature type="domain" description="DUF4614" evidence="2">
    <location>
        <begin position="462"/>
        <end position="635"/>
    </location>
</feature>
<accession>A0A1U7T223</accession>
<feature type="region of interest" description="Disordered" evidence="1">
    <location>
        <begin position="365"/>
        <end position="517"/>
    </location>
</feature>
<evidence type="ECO:0000313" key="4">
    <source>
        <dbReference type="RefSeq" id="XP_008046972.1"/>
    </source>
</evidence>
<dbReference type="InterPro" id="IPR027884">
    <property type="entry name" value="DUF4614"/>
</dbReference>
<sequence>MTAARKASRSQHHIFGDFGDFSLEDSDMEGVRDFKISRSLTRTMPRQSRFFKRSQALGEKHSLPRENAVLGSGPRLAPGRPAATGSELRVEAALGRLARIEAELTSRMVPRSLSDTESDPMASEAGLPKKADKTPPGRAAGLPSQEAGPECPPAERKVSRFLKKQDPPAEKLTPGAPAGKERDFQTPQRRKPAGRYDFPDSDEAEVKALLGGSMETSRGKRPSVRQSIASTKVSKKPQAPLSSIPTQPRALSPPSAELSSPKPLQTSSLPSSQATDGPLCCAFLGGRSPQTPVSGGTALRSPPHSVTGTFSRSVFSELGPVIPVSSPSGSEAEPSEDSLSEDSANSLNELRVNLLSIEDLAPAIGRNADLEQEPEGAQRATPPSKGLGAQSPARQAASARAQARSSAFWGPATSAGGDDSIPTESEVSEYLSAGRTSAARPDSPCSVRASSEAPDVDMVSAAYSEDFESSPSPSVAEPVTRSREPRSRVQDALSEPSGLKTGQPPTPTSGKQCGQHTTVVRVKDTAVQTPRPACACRWTEAASVAAILPALGGAYVDPTPIASHVVSADAIEALTAYSPAALALNDMLRQQLILTQQFMEASRRQHASLLGSLDADSFHYHSLEEARQYIRRHKPTPLTMEDALEEAKQEL</sequence>
<feature type="compositionally biased region" description="Basic and acidic residues" evidence="1">
    <location>
        <begin position="480"/>
        <end position="489"/>
    </location>
</feature>
<dbReference type="KEGG" id="csyr:103250187"/>
<evidence type="ECO:0000313" key="3">
    <source>
        <dbReference type="Proteomes" id="UP000189704"/>
    </source>
</evidence>
<feature type="region of interest" description="Disordered" evidence="1">
    <location>
        <begin position="108"/>
        <end position="345"/>
    </location>
</feature>
<evidence type="ECO:0000259" key="2">
    <source>
        <dbReference type="Pfam" id="PF15391"/>
    </source>
</evidence>
<dbReference type="PANTHER" id="PTHR22409">
    <property type="entry name" value="CHROMOSOME 19 OPEN READING FRAME 44"/>
    <property type="match status" value="1"/>
</dbReference>
<reference evidence="4" key="1">
    <citation type="submission" date="2025-08" db="UniProtKB">
        <authorList>
            <consortium name="RefSeq"/>
        </authorList>
    </citation>
    <scope>IDENTIFICATION</scope>
</reference>
<name>A0A1U7T223_CARSF</name>
<dbReference type="CTD" id="103183514"/>
<feature type="compositionally biased region" description="Polar residues" evidence="1">
    <location>
        <begin position="304"/>
        <end position="314"/>
    </location>
</feature>
<feature type="compositionally biased region" description="Low complexity" evidence="1">
    <location>
        <begin position="389"/>
        <end position="407"/>
    </location>
</feature>
<dbReference type="PANTHER" id="PTHR22409:SF2">
    <property type="entry name" value="CHROMOSOME 19 OPEN READING FRAME 44"/>
    <property type="match status" value="1"/>
</dbReference>
<organism evidence="3 4">
    <name type="scientific">Carlito syrichta</name>
    <name type="common">Philippine tarsier</name>
    <name type="synonym">Tarsius syrichta</name>
    <dbReference type="NCBI Taxonomy" id="1868482"/>
    <lineage>
        <taxon>Eukaryota</taxon>
        <taxon>Metazoa</taxon>
        <taxon>Chordata</taxon>
        <taxon>Craniata</taxon>
        <taxon>Vertebrata</taxon>
        <taxon>Euteleostomi</taxon>
        <taxon>Mammalia</taxon>
        <taxon>Eutheria</taxon>
        <taxon>Euarchontoglires</taxon>
        <taxon>Primates</taxon>
        <taxon>Haplorrhini</taxon>
        <taxon>Tarsiiformes</taxon>
        <taxon>Tarsiidae</taxon>
        <taxon>Carlito</taxon>
    </lineage>
</organism>
<evidence type="ECO:0000256" key="1">
    <source>
        <dbReference type="SAM" id="MobiDB-lite"/>
    </source>
</evidence>
<dbReference type="OrthoDB" id="2151530at2759"/>
<protein>
    <submittedName>
        <fullName evidence="4">Uncharacterized protein C19orf44 homolog</fullName>
    </submittedName>
</protein>
<dbReference type="Pfam" id="PF15391">
    <property type="entry name" value="DUF4614"/>
    <property type="match status" value="1"/>
</dbReference>
<dbReference type="InterPro" id="IPR040120">
    <property type="entry name" value="C19orf44-like"/>
</dbReference>
<proteinExistence type="predicted"/>
<feature type="region of interest" description="Disordered" evidence="1">
    <location>
        <begin position="46"/>
        <end position="87"/>
    </location>
</feature>
<dbReference type="Proteomes" id="UP000189704">
    <property type="component" value="Unplaced"/>
</dbReference>
<feature type="compositionally biased region" description="Polar residues" evidence="1">
    <location>
        <begin position="265"/>
        <end position="275"/>
    </location>
</feature>
<dbReference type="RefSeq" id="XP_008046972.1">
    <property type="nucleotide sequence ID" value="XM_008048781.2"/>
</dbReference>
<feature type="compositionally biased region" description="Low complexity" evidence="1">
    <location>
        <begin position="252"/>
        <end position="264"/>
    </location>
</feature>
<dbReference type="GeneID" id="103250187"/>
<feature type="compositionally biased region" description="Polar residues" evidence="1">
    <location>
        <begin position="508"/>
        <end position="517"/>
    </location>
</feature>
<feature type="compositionally biased region" description="Low complexity" evidence="1">
    <location>
        <begin position="319"/>
        <end position="332"/>
    </location>
</feature>
<feature type="compositionally biased region" description="Basic and acidic residues" evidence="1">
    <location>
        <begin position="153"/>
        <end position="169"/>
    </location>
</feature>
<keyword evidence="3" id="KW-1185">Reference proteome</keyword>